<dbReference type="InterPro" id="IPR004193">
    <property type="entry name" value="Glyco_hydro_13_N"/>
</dbReference>
<dbReference type="Gene3D" id="3.20.20.80">
    <property type="entry name" value="Glycosidases"/>
    <property type="match status" value="1"/>
</dbReference>
<dbReference type="SUPFAM" id="SSF51011">
    <property type="entry name" value="Glycosyl hydrolase domain"/>
    <property type="match status" value="1"/>
</dbReference>
<dbReference type="PANTHER" id="PTHR43002">
    <property type="entry name" value="GLYCOGEN DEBRANCHING ENZYME"/>
    <property type="match status" value="1"/>
</dbReference>
<feature type="chain" id="PRO_5003011733" evidence="3">
    <location>
        <begin position="19"/>
        <end position="1124"/>
    </location>
</feature>
<feature type="signal peptide" evidence="3">
    <location>
        <begin position="1"/>
        <end position="18"/>
    </location>
</feature>
<dbReference type="GO" id="GO:0005975">
    <property type="term" value="P:carbohydrate metabolic process"/>
    <property type="evidence" value="ECO:0007669"/>
    <property type="project" value="InterPro"/>
</dbReference>
<dbReference type="Pfam" id="PF17967">
    <property type="entry name" value="Pullulanase_N2"/>
    <property type="match status" value="1"/>
</dbReference>
<dbReference type="InterPro" id="IPR014756">
    <property type="entry name" value="Ig_E-set"/>
</dbReference>
<dbReference type="SUPFAM" id="SSF81296">
    <property type="entry name" value="E set domains"/>
    <property type="match status" value="2"/>
</dbReference>
<dbReference type="Pfam" id="PF11852">
    <property type="entry name" value="Pullul_strch_C"/>
    <property type="match status" value="1"/>
</dbReference>
<sequence>MTWLRRLCLILAAGGALALTGCGDDNSPSDPDAGTPDAGGNPDGAIGGGSFANASAHWVSESILAVPGDFAGESFELYHAPEGGIALDAAGQATGGSAVALAASTLPQAVSDTFPHLADYQALAIATGDLDQVPDILRGQFVLLGKNADGGVVAATGVQIPGVLDDLYTYEGALGVSFETADTPTFRLWAPTAKSVVLNVHDTDGAYTELASQPLTLDDATGVWSYAATDAAWYGKYYRYEVSVFSPKAAPGTATTAAGELVKNLVSDPYSVGLSTNSVYSLIIDLDDPDTQPAGWDSFTLPENFEAPEDIVLYEAHVRDFSVGDDTVAAEHRGKYLAFSYVEEGGPLALSNGMAHLQRLATPLTDVTGVTHLHLLPVFDIATINEDESARVDIDEDGSFGLLCDQLGASAVPAGSCTEDAGKSVRTVLDELLAASESDGVRGDTEAIQALVDAVRGIDAYNWGYDPYHYTAPEGSYATDPEGVTRIREFRAMVMGLGAIDLRMVMDVVYNHTNASGQNDKSVLDRIVPGYYHRQNPETGAVEQSTCCENTATEHAMMEKLMLDSVRTWAEQYKVAGFRFDLMGHHMKSNMLKVQDMLADIDPSIYVYGEGWDFGEVVLGVRGENATQENMAGSEIGTFTDRLRDAVRGGGPFDGGEALRDNKGFANALFRTSEPDEGLAQRLLQQSELVRLGMAGNLASFVLENRGGTNVVGEDIDYNGYRAGYAADPADTITYVAAHDNQTLFDNNQYKLPAGTSMDDRVRAQNLALSITLLSQGIPFLHMGSDILRSKSMTRDSYDYGDWYNAVDFSYPDNDQASNNWNVGLPPKDKDGDAYPVIREIIADTSIAPQAAHMRRAHEHAREMLSIRGLLPLFRLRSAEEVATRVDFLPALDDGGDEIPGFVVMSISDGTCAGDDVDPTLDEIIVFINATAETQSFTLEDPIRTSQDWILVRPLEIGSDPLASQMTFTANTDTFSIPKLSVAVFLDRQTGARGEGVCNTREPEDVEPPTGGELSAEVFLRGELTDPAWDSLTLQFTKTDDSRYQVEVADVAAGSYQFKVADANWSVHNWGSGSGSSSLAPGETITMASNGGDLTLTIASAGDYTFILDTNDIGSPSLTLEASP</sequence>
<dbReference type="InterPro" id="IPR013783">
    <property type="entry name" value="Ig-like_fold"/>
</dbReference>
<dbReference type="HOGENOM" id="CLU_004744_5_0_7"/>
<keyword evidence="6" id="KW-1185">Reference proteome</keyword>
<dbReference type="InterPro" id="IPR013780">
    <property type="entry name" value="Glyco_hydro_b"/>
</dbReference>
<dbReference type="SMART" id="SM00642">
    <property type="entry name" value="Aamy"/>
    <property type="match status" value="1"/>
</dbReference>
<evidence type="ECO:0000256" key="2">
    <source>
        <dbReference type="SAM" id="MobiDB-lite"/>
    </source>
</evidence>
<dbReference type="CAZy" id="CBM48">
    <property type="family name" value="Carbohydrate-Binding Module Family 48"/>
</dbReference>
<protein>
    <submittedName>
        <fullName evidence="5">Alpha-1,6-glucosidase, pullulanase-type</fullName>
    </submittedName>
</protein>
<dbReference type="CDD" id="cd11341">
    <property type="entry name" value="AmyAc_Pullulanase_LD-like"/>
    <property type="match status" value="1"/>
</dbReference>
<dbReference type="InterPro" id="IPR006047">
    <property type="entry name" value="GH13_cat_dom"/>
</dbReference>
<dbReference type="Proteomes" id="UP000001880">
    <property type="component" value="Chromosome"/>
</dbReference>
<accession>D0LWI8</accession>
<dbReference type="InterPro" id="IPR040671">
    <property type="entry name" value="Pullulanase_N2"/>
</dbReference>
<dbReference type="PROSITE" id="PS51257">
    <property type="entry name" value="PROKAR_LIPOPROTEIN"/>
    <property type="match status" value="1"/>
</dbReference>
<dbReference type="STRING" id="502025.Hoch_5150"/>
<dbReference type="Pfam" id="PF02922">
    <property type="entry name" value="CBM_48"/>
    <property type="match status" value="1"/>
</dbReference>
<dbReference type="Pfam" id="PF18494">
    <property type="entry name" value="Pullulanase_Ins"/>
    <property type="match status" value="1"/>
</dbReference>
<dbReference type="InterPro" id="IPR011839">
    <property type="entry name" value="Pullul_strch"/>
</dbReference>
<evidence type="ECO:0000256" key="1">
    <source>
        <dbReference type="ARBA" id="ARBA00008061"/>
    </source>
</evidence>
<gene>
    <name evidence="5" type="ordered locus">Hoch_5150</name>
</gene>
<dbReference type="KEGG" id="hoh:Hoch_5150"/>
<dbReference type="CDD" id="cd02860">
    <property type="entry name" value="E_set_Pullulanase"/>
    <property type="match status" value="1"/>
</dbReference>
<dbReference type="Gene3D" id="2.60.40.1180">
    <property type="entry name" value="Golgi alpha-mannosidase II"/>
    <property type="match status" value="1"/>
</dbReference>
<evidence type="ECO:0000313" key="6">
    <source>
        <dbReference type="Proteomes" id="UP000001880"/>
    </source>
</evidence>
<dbReference type="CAZy" id="GH13">
    <property type="family name" value="Glycoside Hydrolase Family 13"/>
</dbReference>
<dbReference type="OrthoDB" id="9800174at2"/>
<dbReference type="NCBIfam" id="TIGR02103">
    <property type="entry name" value="pullul_strch"/>
    <property type="match status" value="1"/>
</dbReference>
<feature type="region of interest" description="Disordered" evidence="2">
    <location>
        <begin position="27"/>
        <end position="46"/>
    </location>
</feature>
<dbReference type="eggNOG" id="COG1523">
    <property type="taxonomic scope" value="Bacteria"/>
</dbReference>
<dbReference type="RefSeq" id="WP_012830230.1">
    <property type="nucleotide sequence ID" value="NC_013440.1"/>
</dbReference>
<dbReference type="Gene3D" id="2.60.40.10">
    <property type="entry name" value="Immunoglobulins"/>
    <property type="match status" value="2"/>
</dbReference>
<comment type="similarity">
    <text evidence="1">Belongs to the glycosyl hydrolase 13 family.</text>
</comment>
<keyword evidence="3" id="KW-0732">Signal</keyword>
<evidence type="ECO:0000259" key="4">
    <source>
        <dbReference type="SMART" id="SM00642"/>
    </source>
</evidence>
<dbReference type="AlphaFoldDB" id="D0LWI8"/>
<feature type="domain" description="Glycosyl hydrolase family 13 catalytic" evidence="4">
    <location>
        <begin position="427"/>
        <end position="810"/>
    </location>
</feature>
<dbReference type="InterPro" id="IPR041111">
    <property type="entry name" value="Pullulanase_Ins"/>
</dbReference>
<dbReference type="CDD" id="cd02861">
    <property type="entry name" value="E_set_pullulanase_like"/>
    <property type="match status" value="1"/>
</dbReference>
<dbReference type="InterPro" id="IPR017853">
    <property type="entry name" value="GH"/>
</dbReference>
<dbReference type="SUPFAM" id="SSF51445">
    <property type="entry name" value="(Trans)glycosidases"/>
    <property type="match status" value="1"/>
</dbReference>
<evidence type="ECO:0000256" key="3">
    <source>
        <dbReference type="SAM" id="SignalP"/>
    </source>
</evidence>
<dbReference type="GO" id="GO:0051060">
    <property type="term" value="F:pullulanase activity"/>
    <property type="evidence" value="ECO:0007669"/>
    <property type="project" value="InterPro"/>
</dbReference>
<reference evidence="5 6" key="1">
    <citation type="journal article" date="2010" name="Stand. Genomic Sci.">
        <title>Complete genome sequence of Haliangium ochraceum type strain (SMP-2).</title>
        <authorList>
            <consortium name="US DOE Joint Genome Institute (JGI-PGF)"/>
            <person name="Ivanova N."/>
            <person name="Daum C."/>
            <person name="Lang E."/>
            <person name="Abt B."/>
            <person name="Kopitz M."/>
            <person name="Saunders E."/>
            <person name="Lapidus A."/>
            <person name="Lucas S."/>
            <person name="Glavina Del Rio T."/>
            <person name="Nolan M."/>
            <person name="Tice H."/>
            <person name="Copeland A."/>
            <person name="Cheng J.F."/>
            <person name="Chen F."/>
            <person name="Bruce D."/>
            <person name="Goodwin L."/>
            <person name="Pitluck S."/>
            <person name="Mavromatis K."/>
            <person name="Pati A."/>
            <person name="Mikhailova N."/>
            <person name="Chen A."/>
            <person name="Palaniappan K."/>
            <person name="Land M."/>
            <person name="Hauser L."/>
            <person name="Chang Y.J."/>
            <person name="Jeffries C.D."/>
            <person name="Detter J.C."/>
            <person name="Brettin T."/>
            <person name="Rohde M."/>
            <person name="Goker M."/>
            <person name="Bristow J."/>
            <person name="Markowitz V."/>
            <person name="Eisen J.A."/>
            <person name="Hugenholtz P."/>
            <person name="Kyrpides N.C."/>
            <person name="Klenk H.P."/>
        </authorList>
    </citation>
    <scope>NUCLEOTIDE SEQUENCE [LARGE SCALE GENOMIC DNA]</scope>
    <source>
        <strain evidence="6">DSM 14365 / CIP 107738 / JCM 11303 / AJ 13395 / SMP-2</strain>
    </source>
</reference>
<organism evidence="5 6">
    <name type="scientific">Haliangium ochraceum (strain DSM 14365 / JCM 11303 / SMP-2)</name>
    <dbReference type="NCBI Taxonomy" id="502025"/>
    <lineage>
        <taxon>Bacteria</taxon>
        <taxon>Pseudomonadati</taxon>
        <taxon>Myxococcota</taxon>
        <taxon>Polyangia</taxon>
        <taxon>Haliangiales</taxon>
        <taxon>Kofleriaceae</taxon>
        <taxon>Haliangium</taxon>
    </lineage>
</organism>
<dbReference type="InterPro" id="IPR024561">
    <property type="entry name" value="Pullul_strch_C"/>
</dbReference>
<proteinExistence type="inferred from homology"/>
<dbReference type="EMBL" id="CP001804">
    <property type="protein sequence ID" value="ACY17638.1"/>
    <property type="molecule type" value="Genomic_DNA"/>
</dbReference>
<dbReference type="Gene3D" id="2.60.40.1130">
    <property type="entry name" value="Rab geranylgeranyltransferase alpha-subunit, insert domain"/>
    <property type="match status" value="1"/>
</dbReference>
<name>D0LWI8_HALO1</name>
<evidence type="ECO:0000313" key="5">
    <source>
        <dbReference type="EMBL" id="ACY17638.1"/>
    </source>
</evidence>